<sequence length="170" mass="18107">MHPPYGFAPTRPTKPPAITTVVLMEALAIVFCLVETAVGLYIMVKTLSQPGDPTSLVVMTCVDAGINVLLVVGLGAAAILLHQGRPAGRILSWVTCIGYTVARCGCGGFSSLMGILYRSGEIERSDFNFGPSVWYVLGALELVAIALAIVIVVVLLTRPVRQYFTALRQA</sequence>
<feature type="transmembrane region" description="Helical" evidence="1">
    <location>
        <begin position="133"/>
        <end position="156"/>
    </location>
</feature>
<evidence type="ECO:0000313" key="3">
    <source>
        <dbReference type="Proteomes" id="UP000612808"/>
    </source>
</evidence>
<protein>
    <submittedName>
        <fullName evidence="2">Uncharacterized protein</fullName>
    </submittedName>
</protein>
<dbReference type="EMBL" id="BOMB01000023">
    <property type="protein sequence ID" value="GID13163.1"/>
    <property type="molecule type" value="Genomic_DNA"/>
</dbReference>
<dbReference type="Proteomes" id="UP000612808">
    <property type="component" value="Unassembled WGS sequence"/>
</dbReference>
<keyword evidence="1" id="KW-1133">Transmembrane helix</keyword>
<comment type="caution">
    <text evidence="2">The sequence shown here is derived from an EMBL/GenBank/DDBJ whole genome shotgun (WGS) entry which is preliminary data.</text>
</comment>
<gene>
    <name evidence="2" type="ORF">Aru02nite_40520</name>
</gene>
<keyword evidence="1" id="KW-0472">Membrane</keyword>
<organism evidence="2 3">
    <name type="scientific">Actinocatenispora rupis</name>
    <dbReference type="NCBI Taxonomy" id="519421"/>
    <lineage>
        <taxon>Bacteria</taxon>
        <taxon>Bacillati</taxon>
        <taxon>Actinomycetota</taxon>
        <taxon>Actinomycetes</taxon>
        <taxon>Micromonosporales</taxon>
        <taxon>Micromonosporaceae</taxon>
        <taxon>Actinocatenispora</taxon>
    </lineage>
</organism>
<feature type="transmembrane region" description="Helical" evidence="1">
    <location>
        <begin position="21"/>
        <end position="44"/>
    </location>
</feature>
<proteinExistence type="predicted"/>
<feature type="transmembrane region" description="Helical" evidence="1">
    <location>
        <begin position="56"/>
        <end position="81"/>
    </location>
</feature>
<name>A0A8J3J2U4_9ACTN</name>
<reference evidence="2" key="1">
    <citation type="submission" date="2021-01" db="EMBL/GenBank/DDBJ databases">
        <title>Whole genome shotgun sequence of Actinocatenispora rupis NBRC 107355.</title>
        <authorList>
            <person name="Komaki H."/>
            <person name="Tamura T."/>
        </authorList>
    </citation>
    <scope>NUCLEOTIDE SEQUENCE</scope>
    <source>
        <strain evidence="2">NBRC 107355</strain>
    </source>
</reference>
<feature type="transmembrane region" description="Helical" evidence="1">
    <location>
        <begin position="93"/>
        <end position="113"/>
    </location>
</feature>
<keyword evidence="3" id="KW-1185">Reference proteome</keyword>
<accession>A0A8J3J2U4</accession>
<dbReference type="RefSeq" id="WP_203659916.1">
    <property type="nucleotide sequence ID" value="NZ_BAAAZM010000007.1"/>
</dbReference>
<evidence type="ECO:0000256" key="1">
    <source>
        <dbReference type="SAM" id="Phobius"/>
    </source>
</evidence>
<dbReference type="AlphaFoldDB" id="A0A8J3J2U4"/>
<evidence type="ECO:0000313" key="2">
    <source>
        <dbReference type="EMBL" id="GID13163.1"/>
    </source>
</evidence>
<keyword evidence="1" id="KW-0812">Transmembrane</keyword>